<protein>
    <submittedName>
        <fullName evidence="1">Uncharacterized protein</fullName>
    </submittedName>
</protein>
<accession>A0A4R2HGQ7</accession>
<evidence type="ECO:0000313" key="2">
    <source>
        <dbReference type="Proteomes" id="UP000295684"/>
    </source>
</evidence>
<proteinExistence type="predicted"/>
<dbReference type="EMBL" id="SLWO01000003">
    <property type="protein sequence ID" value="TCO27304.1"/>
    <property type="molecule type" value="Genomic_DNA"/>
</dbReference>
<evidence type="ECO:0000313" key="1">
    <source>
        <dbReference type="EMBL" id="TCO27304.1"/>
    </source>
</evidence>
<name>A0A4R2HGQ7_9SPHI</name>
<dbReference type="AlphaFoldDB" id="A0A4R2HGQ7"/>
<comment type="caution">
    <text evidence="1">The sequence shown here is derived from an EMBL/GenBank/DDBJ whole genome shotgun (WGS) entry which is preliminary data.</text>
</comment>
<organism evidence="1 2">
    <name type="scientific">Pedobacter psychrotolerans</name>
    <dbReference type="NCBI Taxonomy" id="1843235"/>
    <lineage>
        <taxon>Bacteria</taxon>
        <taxon>Pseudomonadati</taxon>
        <taxon>Bacteroidota</taxon>
        <taxon>Sphingobacteriia</taxon>
        <taxon>Sphingobacteriales</taxon>
        <taxon>Sphingobacteriaceae</taxon>
        <taxon>Pedobacter</taxon>
    </lineage>
</organism>
<dbReference type="Proteomes" id="UP000295684">
    <property type="component" value="Unassembled WGS sequence"/>
</dbReference>
<sequence length="58" mass="6214">MMYGLDTVDPGTPQNFIDNVNSAFAAIQAKYGITAAERNTFNLANLNSNNKLSTTGCN</sequence>
<reference evidence="1 2" key="1">
    <citation type="submission" date="2019-03" db="EMBL/GenBank/DDBJ databases">
        <title>Genomic Encyclopedia of Type Strains, Phase IV (KMG-IV): sequencing the most valuable type-strain genomes for metagenomic binning, comparative biology and taxonomic classification.</title>
        <authorList>
            <person name="Goeker M."/>
        </authorList>
    </citation>
    <scope>NUCLEOTIDE SEQUENCE [LARGE SCALE GENOMIC DNA]</scope>
    <source>
        <strain evidence="1 2">DSM 103236</strain>
    </source>
</reference>
<gene>
    <name evidence="1" type="ORF">EV200_103639</name>
</gene>